<proteinExistence type="predicted"/>
<evidence type="ECO:0000313" key="2">
    <source>
        <dbReference type="EMBL" id="DAD82804.1"/>
    </source>
</evidence>
<protein>
    <submittedName>
        <fullName evidence="2">Uncharacterized protein</fullName>
    </submittedName>
</protein>
<name>A0A8S5MKN0_9CAUD</name>
<accession>A0A8S5MKN0</accession>
<feature type="coiled-coil region" evidence="1">
    <location>
        <begin position="4"/>
        <end position="31"/>
    </location>
</feature>
<reference evidence="2" key="1">
    <citation type="journal article" date="2021" name="Proc. Natl. Acad. Sci. U.S.A.">
        <title>A Catalog of Tens of Thousands of Viruses from Human Metagenomes Reveals Hidden Associations with Chronic Diseases.</title>
        <authorList>
            <person name="Tisza M.J."/>
            <person name="Buck C.B."/>
        </authorList>
    </citation>
    <scope>NUCLEOTIDE SEQUENCE</scope>
    <source>
        <strain evidence="2">CteRK31</strain>
    </source>
</reference>
<evidence type="ECO:0000256" key="1">
    <source>
        <dbReference type="SAM" id="Coils"/>
    </source>
</evidence>
<keyword evidence="1" id="KW-0175">Coiled coil</keyword>
<organism evidence="2">
    <name type="scientific">Siphoviridae sp. cteRK31</name>
    <dbReference type="NCBI Taxonomy" id="2826405"/>
    <lineage>
        <taxon>Viruses</taxon>
        <taxon>Duplodnaviria</taxon>
        <taxon>Heunggongvirae</taxon>
        <taxon>Uroviricota</taxon>
        <taxon>Caudoviricetes</taxon>
    </lineage>
</organism>
<sequence length="99" mass="10959">MAKKKRQSKSARALKRRIARLEEQVSALSDGGKVVSGWKLGGYTSSLADSEDAVCAVLTAREKTSDSALTREAYHQIKERASIRHAVIRGVRRAVKMFK</sequence>
<dbReference type="EMBL" id="BK014924">
    <property type="protein sequence ID" value="DAD82804.1"/>
    <property type="molecule type" value="Genomic_DNA"/>
</dbReference>